<dbReference type="PRINTS" id="PR00094">
    <property type="entry name" value="ADENYLTKNASE"/>
</dbReference>
<feature type="binding site" evidence="5">
    <location>
        <position position="36"/>
    </location>
    <ligand>
        <name>AMP</name>
        <dbReference type="ChEBI" id="CHEBI:456215"/>
    </ligand>
</feature>
<dbReference type="GO" id="GO:0005737">
    <property type="term" value="C:cytoplasm"/>
    <property type="evidence" value="ECO:0007669"/>
    <property type="project" value="UniProtKB-SubCell"/>
</dbReference>
<dbReference type="NCBIfam" id="NF001379">
    <property type="entry name" value="PRK00279.1-1"/>
    <property type="match status" value="1"/>
</dbReference>
<comment type="catalytic activity">
    <reaction evidence="5 7">
        <text>AMP + ATP = 2 ADP</text>
        <dbReference type="Rhea" id="RHEA:12973"/>
        <dbReference type="ChEBI" id="CHEBI:30616"/>
        <dbReference type="ChEBI" id="CHEBI:456215"/>
        <dbReference type="ChEBI" id="CHEBI:456216"/>
        <dbReference type="EC" id="2.7.4.3"/>
    </reaction>
</comment>
<feature type="binding site" evidence="5">
    <location>
        <position position="31"/>
    </location>
    <ligand>
        <name>AMP</name>
        <dbReference type="ChEBI" id="CHEBI:456215"/>
    </ligand>
</feature>
<evidence type="ECO:0000256" key="4">
    <source>
        <dbReference type="ARBA" id="ARBA00022777"/>
    </source>
</evidence>
<reference evidence="8 9" key="1">
    <citation type="submission" date="2012-10" db="EMBL/GenBank/DDBJ databases">
        <title>Genome sequence of the symbiont of the pentatomidae stink bug Halyomorpha halys.</title>
        <authorList>
            <person name="Kobayashi H."/>
            <person name="Fujii-Muramatsu R."/>
            <person name="Takeishi K."/>
            <person name="Noda H."/>
        </authorList>
    </citation>
    <scope>NUCLEOTIDE SEQUENCE [LARGE SCALE GENOMIC DNA]</scope>
</reference>
<dbReference type="RefSeq" id="WP_022564771.1">
    <property type="nucleotide sequence ID" value="NZ_CP010907.1"/>
</dbReference>
<dbReference type="UniPathway" id="UPA00588">
    <property type="reaction ID" value="UER00649"/>
</dbReference>
<keyword evidence="4 5" id="KW-0418">Kinase</keyword>
<comment type="domain">
    <text evidence="5">Consists of three domains, a large central CORE domain and two small peripheral domains, NMPbind and LID, which undergo movements during catalysis. The LID domain closes over the site of phosphoryl transfer upon ATP binding. Assembling and dissambling the active center during each catalytic cycle provides an effective means to prevent ATP hydrolysis.</text>
</comment>
<dbReference type="FunFam" id="3.40.50.300:FF:000106">
    <property type="entry name" value="Adenylate kinase mitochondrial"/>
    <property type="match status" value="1"/>
</dbReference>
<dbReference type="AlphaFoldDB" id="U3U8E2"/>
<dbReference type="NCBIfam" id="NF001381">
    <property type="entry name" value="PRK00279.1-3"/>
    <property type="match status" value="1"/>
</dbReference>
<feature type="binding site" evidence="5">
    <location>
        <begin position="85"/>
        <end position="88"/>
    </location>
    <ligand>
        <name>AMP</name>
        <dbReference type="ChEBI" id="CHEBI:456215"/>
    </ligand>
</feature>
<dbReference type="HAMAP" id="MF_00235">
    <property type="entry name" value="Adenylate_kinase_Adk"/>
    <property type="match status" value="1"/>
</dbReference>
<comment type="caution">
    <text evidence="5">Lacks conserved residue(s) required for the propagation of feature annotation.</text>
</comment>
<keyword evidence="1 5" id="KW-0808">Transferase</keyword>
<accession>U3U8E2</accession>
<dbReference type="PANTHER" id="PTHR23359">
    <property type="entry name" value="NUCLEOTIDE KINASE"/>
    <property type="match status" value="1"/>
</dbReference>
<keyword evidence="5" id="KW-0963">Cytoplasm</keyword>
<feature type="region of interest" description="LID" evidence="5">
    <location>
        <begin position="122"/>
        <end position="159"/>
    </location>
</feature>
<dbReference type="EMBL" id="AP012554">
    <property type="protein sequence ID" value="BAO00752.1"/>
    <property type="molecule type" value="Genomic_DNA"/>
</dbReference>
<sequence length="216" mass="24470">MRIILLGAPGTGKGTQAQFLMKQYGIPHISTGEMLRAVAKTSSNFGKTVKAIINNGTLVTDDLVITLVKKRLFEKDCKNGFQLDGFPRTIVQADAIKEANINIDYVLEFFAPDKCIVDRIMGRRVHEISGRIYHVKYNPPKIEGKDDLTGENLITRRDDQEDIIRKRLLEYHQLTASLIDYYNKKAKEGLIKYFKIDATAQVADVSKQLIKILSNR</sequence>
<evidence type="ECO:0000256" key="7">
    <source>
        <dbReference type="RuleBase" id="RU003331"/>
    </source>
</evidence>
<dbReference type="InterPro" id="IPR027417">
    <property type="entry name" value="P-loop_NTPase"/>
</dbReference>
<dbReference type="Proteomes" id="UP000016900">
    <property type="component" value="Chromosome"/>
</dbReference>
<keyword evidence="2 5" id="KW-0545">Nucleotide biosynthesis</keyword>
<dbReference type="PATRIC" id="fig|1235990.3.peg.777"/>
<comment type="subunit">
    <text evidence="5 7">Monomer.</text>
</comment>
<dbReference type="InterPro" id="IPR006259">
    <property type="entry name" value="Adenyl_kin_sub"/>
</dbReference>
<feature type="binding site" evidence="5">
    <location>
        <position position="92"/>
    </location>
    <ligand>
        <name>AMP</name>
        <dbReference type="ChEBI" id="CHEBI:456215"/>
    </ligand>
</feature>
<name>U3U8E2_9GAMM</name>
<evidence type="ECO:0000256" key="1">
    <source>
        <dbReference type="ARBA" id="ARBA00022679"/>
    </source>
</evidence>
<protein>
    <recommendedName>
        <fullName evidence="5 7">Adenylate kinase</fullName>
        <shortName evidence="5">AK</shortName>
        <ecNumber evidence="5 7">2.7.4.3</ecNumber>
    </recommendedName>
    <alternativeName>
        <fullName evidence="5">ATP-AMP transphosphorylase</fullName>
    </alternativeName>
    <alternativeName>
        <fullName evidence="5">ATP:AMP phosphotransferase</fullName>
    </alternativeName>
    <alternativeName>
        <fullName evidence="5">Adenylate monophosphate kinase</fullName>
    </alternativeName>
</protein>
<dbReference type="InterPro" id="IPR000850">
    <property type="entry name" value="Adenylat/UMP-CMP_kin"/>
</dbReference>
<comment type="subcellular location">
    <subcellularLocation>
        <location evidence="5 7">Cytoplasm</location>
    </subcellularLocation>
</comment>
<dbReference type="InterPro" id="IPR007862">
    <property type="entry name" value="Adenylate_kinase_lid-dom"/>
</dbReference>
<organism evidence="8 9">
    <name type="scientific">Candidatus Pantoea carbekii</name>
    <dbReference type="NCBI Taxonomy" id="1235990"/>
    <lineage>
        <taxon>Bacteria</taxon>
        <taxon>Pseudomonadati</taxon>
        <taxon>Pseudomonadota</taxon>
        <taxon>Gammaproteobacteria</taxon>
        <taxon>Enterobacterales</taxon>
        <taxon>Erwiniaceae</taxon>
        <taxon>Pantoea</taxon>
    </lineage>
</organism>
<dbReference type="OrthoDB" id="9805030at2"/>
<dbReference type="GO" id="GO:0044209">
    <property type="term" value="P:AMP salvage"/>
    <property type="evidence" value="ECO:0007669"/>
    <property type="project" value="UniProtKB-UniRule"/>
</dbReference>
<proteinExistence type="inferred from homology"/>
<feature type="binding site" evidence="5">
    <location>
        <position position="156"/>
    </location>
    <ligand>
        <name>AMP</name>
        <dbReference type="ChEBI" id="CHEBI:456215"/>
    </ligand>
</feature>
<dbReference type="GO" id="GO:0005524">
    <property type="term" value="F:ATP binding"/>
    <property type="evidence" value="ECO:0007669"/>
    <property type="project" value="UniProtKB-UniRule"/>
</dbReference>
<dbReference type="Gene3D" id="3.40.50.300">
    <property type="entry name" value="P-loop containing nucleotide triphosphate hydrolases"/>
    <property type="match status" value="1"/>
</dbReference>
<feature type="region of interest" description="NMP" evidence="5">
    <location>
        <begin position="30"/>
        <end position="59"/>
    </location>
</feature>
<dbReference type="KEGG" id="pck:BMSBPS_0417"/>
<dbReference type="eggNOG" id="COG0563">
    <property type="taxonomic scope" value="Bacteria"/>
</dbReference>
<evidence type="ECO:0000256" key="5">
    <source>
        <dbReference type="HAMAP-Rule" id="MF_00235"/>
    </source>
</evidence>
<dbReference type="GO" id="GO:0004017">
    <property type="term" value="F:AMP kinase activity"/>
    <property type="evidence" value="ECO:0007669"/>
    <property type="project" value="UniProtKB-UniRule"/>
</dbReference>
<gene>
    <name evidence="5" type="primary">adk</name>
    <name evidence="8" type="ORF">HHS_07820</name>
</gene>
<feature type="binding site" evidence="5">
    <location>
        <begin position="57"/>
        <end position="59"/>
    </location>
    <ligand>
        <name>AMP</name>
        <dbReference type="ChEBI" id="CHEBI:456215"/>
    </ligand>
</feature>
<feature type="binding site" evidence="5">
    <location>
        <begin position="10"/>
        <end position="15"/>
    </location>
    <ligand>
        <name>ATP</name>
        <dbReference type="ChEBI" id="CHEBI:30616"/>
    </ligand>
</feature>
<feature type="binding site" evidence="5">
    <location>
        <position position="167"/>
    </location>
    <ligand>
        <name>AMP</name>
        <dbReference type="ChEBI" id="CHEBI:456215"/>
    </ligand>
</feature>
<dbReference type="STRING" id="1235990.BMSBPS_0417"/>
<comment type="pathway">
    <text evidence="5">Purine metabolism; AMP biosynthesis via salvage pathway; AMP from ADP: step 1/1.</text>
</comment>
<comment type="similarity">
    <text evidence="5 6">Belongs to the adenylate kinase family.</text>
</comment>
<keyword evidence="5 7" id="KW-0067">ATP-binding</keyword>
<keyword evidence="9" id="KW-1185">Reference proteome</keyword>
<evidence type="ECO:0000256" key="6">
    <source>
        <dbReference type="RuleBase" id="RU003330"/>
    </source>
</evidence>
<dbReference type="KEGG" id="hhs:HHS_07820"/>
<dbReference type="NCBIfam" id="TIGR01351">
    <property type="entry name" value="adk"/>
    <property type="match status" value="1"/>
</dbReference>
<feature type="binding site" evidence="5">
    <location>
        <position position="200"/>
    </location>
    <ligand>
        <name>ATP</name>
        <dbReference type="ChEBI" id="CHEBI:30616"/>
    </ligand>
</feature>
<evidence type="ECO:0000256" key="2">
    <source>
        <dbReference type="ARBA" id="ARBA00022727"/>
    </source>
</evidence>
<keyword evidence="3 5" id="KW-0547">Nucleotide-binding</keyword>
<dbReference type="Pfam" id="PF05191">
    <property type="entry name" value="ADK_lid"/>
    <property type="match status" value="1"/>
</dbReference>
<feature type="binding site" evidence="5">
    <location>
        <position position="123"/>
    </location>
    <ligand>
        <name>ATP</name>
        <dbReference type="ChEBI" id="CHEBI:30616"/>
    </ligand>
</feature>
<feature type="binding site" evidence="5">
    <location>
        <begin position="132"/>
        <end position="133"/>
    </location>
    <ligand>
        <name>ATP</name>
        <dbReference type="ChEBI" id="CHEBI:30616"/>
    </ligand>
</feature>
<dbReference type="CDD" id="cd01428">
    <property type="entry name" value="ADK"/>
    <property type="match status" value="1"/>
</dbReference>
<dbReference type="EC" id="2.7.4.3" evidence="5 7"/>
<dbReference type="SUPFAM" id="SSF52540">
    <property type="entry name" value="P-loop containing nucleoside triphosphate hydrolases"/>
    <property type="match status" value="1"/>
</dbReference>
<evidence type="ECO:0000313" key="9">
    <source>
        <dbReference type="Proteomes" id="UP000016900"/>
    </source>
</evidence>
<comment type="function">
    <text evidence="5">Catalyzes the reversible transfer of the terminal phosphate group between ATP and AMP. Plays an important role in cellular energy homeostasis and in adenine nucleotide metabolism.</text>
</comment>
<dbReference type="Pfam" id="PF00406">
    <property type="entry name" value="ADK"/>
    <property type="match status" value="1"/>
</dbReference>
<evidence type="ECO:0000256" key="3">
    <source>
        <dbReference type="ARBA" id="ARBA00022741"/>
    </source>
</evidence>
<evidence type="ECO:0000313" key="8">
    <source>
        <dbReference type="EMBL" id="BAO00752.1"/>
    </source>
</evidence>